<accession>A0AAU9QVP4</accession>
<dbReference type="EMBL" id="CAKMUD010000118">
    <property type="protein sequence ID" value="CAH1602987.1"/>
    <property type="molecule type" value="Genomic_DNA"/>
</dbReference>
<feature type="transmembrane region" description="Helical" evidence="1">
    <location>
        <begin position="37"/>
        <end position="55"/>
    </location>
</feature>
<organism evidence="2 3">
    <name type="scientific">Vibrio jasicida</name>
    <dbReference type="NCBI Taxonomy" id="766224"/>
    <lineage>
        <taxon>Bacteria</taxon>
        <taxon>Pseudomonadati</taxon>
        <taxon>Pseudomonadota</taxon>
        <taxon>Gammaproteobacteria</taxon>
        <taxon>Vibrionales</taxon>
        <taxon>Vibrionaceae</taxon>
        <taxon>Vibrio</taxon>
    </lineage>
</organism>
<protein>
    <submittedName>
        <fullName evidence="2">Membrane protein</fullName>
    </submittedName>
</protein>
<dbReference type="AlphaFoldDB" id="A0AAU9QVP4"/>
<feature type="transmembrane region" description="Helical" evidence="1">
    <location>
        <begin position="7"/>
        <end position="31"/>
    </location>
</feature>
<name>A0AAU9QVP4_9VIBR</name>
<evidence type="ECO:0000313" key="2">
    <source>
        <dbReference type="EMBL" id="CAH1602987.1"/>
    </source>
</evidence>
<feature type="transmembrane region" description="Helical" evidence="1">
    <location>
        <begin position="95"/>
        <end position="118"/>
    </location>
</feature>
<keyword evidence="1" id="KW-1133">Transmembrane helix</keyword>
<dbReference type="Proteomes" id="UP001295462">
    <property type="component" value="Unassembled WGS sequence"/>
</dbReference>
<reference evidence="2" key="1">
    <citation type="submission" date="2022-01" db="EMBL/GenBank/DDBJ databases">
        <authorList>
            <person name="Lagorce A."/>
        </authorList>
    </citation>
    <scope>NUCLEOTIDE SEQUENCE</scope>
    <source>
        <strain evidence="2">Th15_F1_A12</strain>
    </source>
</reference>
<comment type="caution">
    <text evidence="2">The sequence shown here is derived from an EMBL/GenBank/DDBJ whole genome shotgun (WGS) entry which is preliminary data.</text>
</comment>
<keyword evidence="1" id="KW-0472">Membrane</keyword>
<evidence type="ECO:0000256" key="1">
    <source>
        <dbReference type="SAM" id="Phobius"/>
    </source>
</evidence>
<evidence type="ECO:0000313" key="3">
    <source>
        <dbReference type="Proteomes" id="UP001295462"/>
    </source>
</evidence>
<keyword evidence="1" id="KW-0812">Transmembrane</keyword>
<sequence length="124" mass="13764">MFNLFRFIFISNIVALSVVASIEKSIGLFGIKHTSDYAFFTAMVLWFIAALFFIYPPLGGMGQSSDQASRLADSMVDRTAVDGIDSERFSENVIFCLRLLISGAPTLVICVILDTYFMSTLLIK</sequence>
<gene>
    <name evidence="2" type="ORF">THF1A12_610011</name>
</gene>
<dbReference type="RefSeq" id="WP_233969495.1">
    <property type="nucleotide sequence ID" value="NZ_CAKMTZ010000078.1"/>
</dbReference>
<proteinExistence type="predicted"/>